<evidence type="ECO:0000256" key="7">
    <source>
        <dbReference type="SAM" id="Coils"/>
    </source>
</evidence>
<protein>
    <recommendedName>
        <fullName evidence="5 6">Ribonuclease Y</fullName>
        <shortName evidence="5">RNase Y</shortName>
        <ecNumber evidence="5 6">3.1.-.-</ecNumber>
    </recommendedName>
</protein>
<dbReference type="PROSITE" id="PS50084">
    <property type="entry name" value="KH_TYPE_1"/>
    <property type="match status" value="1"/>
</dbReference>
<keyword evidence="2 5" id="KW-0255">Endonuclease</keyword>
<evidence type="ECO:0000259" key="8">
    <source>
        <dbReference type="PROSITE" id="PS51831"/>
    </source>
</evidence>
<keyword evidence="10" id="KW-1185">Reference proteome</keyword>
<dbReference type="GO" id="GO:0006402">
    <property type="term" value="P:mRNA catabolic process"/>
    <property type="evidence" value="ECO:0007669"/>
    <property type="project" value="UniProtKB-UniRule"/>
</dbReference>
<comment type="caution">
    <text evidence="9">The sequence shown here is derived from an EMBL/GenBank/DDBJ whole genome shotgun (WGS) entry which is preliminary data.</text>
</comment>
<keyword evidence="4 5" id="KW-0694">RNA-binding</keyword>
<dbReference type="PANTHER" id="PTHR12826:SF15">
    <property type="entry name" value="RIBONUCLEASE Y"/>
    <property type="match status" value="1"/>
</dbReference>
<comment type="similarity">
    <text evidence="5">Belongs to the RNase Y family.</text>
</comment>
<organism evidence="9 10">
    <name type="scientific">Sanguibacter suaedae</name>
    <dbReference type="NCBI Taxonomy" id="2795737"/>
    <lineage>
        <taxon>Bacteria</taxon>
        <taxon>Bacillati</taxon>
        <taxon>Actinomycetota</taxon>
        <taxon>Actinomycetes</taxon>
        <taxon>Micrococcales</taxon>
        <taxon>Sanguibacteraceae</taxon>
        <taxon>Sanguibacter</taxon>
    </lineage>
</organism>
<keyword evidence="1 5" id="KW-0540">Nuclease</keyword>
<dbReference type="InterPro" id="IPR017705">
    <property type="entry name" value="Ribonuclease_Y"/>
</dbReference>
<dbReference type="CDD" id="cd22431">
    <property type="entry name" value="KH-I_RNaseY"/>
    <property type="match status" value="1"/>
</dbReference>
<evidence type="ECO:0000256" key="6">
    <source>
        <dbReference type="NCBIfam" id="TIGR03319"/>
    </source>
</evidence>
<feature type="domain" description="HD" evidence="8">
    <location>
        <begin position="297"/>
        <end position="390"/>
    </location>
</feature>
<dbReference type="NCBIfam" id="TIGR03319">
    <property type="entry name" value="RNase_Y"/>
    <property type="match status" value="1"/>
</dbReference>
<dbReference type="EC" id="3.1.-.-" evidence="5 6"/>
<dbReference type="InterPro" id="IPR036612">
    <property type="entry name" value="KH_dom_type_1_sf"/>
</dbReference>
<sequence length="481" mass="50506">MTAGEFLILLGLLGASLVALLLVQVARREADAVRAQAAQDVAEQRADLRRRTDELRDAERAVADERRRAEALMVRAESAAAELATTTEAQRAETSALRDEALAELERVAGLTTDEAATRLTERLRTEAEKAAASSVRRAEAAARAKADARARDIVTTAVQRLAVPTSSAVAVDVLPLPSEDMRGRIIGKEGRNIRTFEAVTGVNVLLEDDSTSVQLSSFDPERREVAAVTLKALMDDGRIHPQRIESAYAEAVAGAQERAVDAGRSAAHEAGVGDLADDLVAAMGALRLRASFSQDVLRHSIEAALVAAAMAAEVGADVETARRAAFLHDIGKGLSGSRAGTHAAIGAALVRRAGEPPVVVNAVAAHHGEVPAESVEAVLVQAADACSAARPGARRDDADRFAERMLQLEQLVASHPGVRRALAMSAGHEVRVVVEPGEVSDAELPGLATAIAAHVETDLSYPGEISITVVRELRATATAG</sequence>
<dbReference type="InterPro" id="IPR006675">
    <property type="entry name" value="HDIG_dom"/>
</dbReference>
<proteinExistence type="inferred from homology"/>
<dbReference type="InterPro" id="IPR004087">
    <property type="entry name" value="KH_dom"/>
</dbReference>
<accession>A0A934I4M1</accession>
<dbReference type="Proteomes" id="UP000602087">
    <property type="component" value="Unassembled WGS sequence"/>
</dbReference>
<evidence type="ECO:0000256" key="5">
    <source>
        <dbReference type="HAMAP-Rule" id="MF_00335"/>
    </source>
</evidence>
<dbReference type="GO" id="GO:0003723">
    <property type="term" value="F:RNA binding"/>
    <property type="evidence" value="ECO:0007669"/>
    <property type="project" value="UniProtKB-UniRule"/>
</dbReference>
<evidence type="ECO:0000256" key="1">
    <source>
        <dbReference type="ARBA" id="ARBA00022722"/>
    </source>
</evidence>
<dbReference type="GO" id="GO:0004521">
    <property type="term" value="F:RNA endonuclease activity"/>
    <property type="evidence" value="ECO:0007669"/>
    <property type="project" value="UniProtKB-UniRule"/>
</dbReference>
<keyword evidence="3 5" id="KW-0378">Hydrolase</keyword>
<feature type="coiled-coil region" evidence="7">
    <location>
        <begin position="38"/>
        <end position="75"/>
    </location>
</feature>
<evidence type="ECO:0000313" key="9">
    <source>
        <dbReference type="EMBL" id="MBI9115504.1"/>
    </source>
</evidence>
<dbReference type="PANTHER" id="PTHR12826">
    <property type="entry name" value="RIBONUCLEASE Y"/>
    <property type="match status" value="1"/>
</dbReference>
<dbReference type="HAMAP" id="MF_00335">
    <property type="entry name" value="RNase_Y"/>
    <property type="match status" value="1"/>
</dbReference>
<dbReference type="InterPro" id="IPR022711">
    <property type="entry name" value="RNase_Y_N"/>
</dbReference>
<dbReference type="NCBIfam" id="TIGR00277">
    <property type="entry name" value="HDIG"/>
    <property type="match status" value="1"/>
</dbReference>
<name>A0A934I4M1_9MICO</name>
<keyword evidence="7" id="KW-0175">Coiled coil</keyword>
<dbReference type="Gene3D" id="1.10.3210.10">
    <property type="entry name" value="Hypothetical protein af1432"/>
    <property type="match status" value="1"/>
</dbReference>
<evidence type="ECO:0000256" key="3">
    <source>
        <dbReference type="ARBA" id="ARBA00022801"/>
    </source>
</evidence>
<dbReference type="Pfam" id="PF12072">
    <property type="entry name" value="RNase_Y_N"/>
    <property type="match status" value="1"/>
</dbReference>
<dbReference type="EMBL" id="JAEINH010000008">
    <property type="protein sequence ID" value="MBI9115504.1"/>
    <property type="molecule type" value="Genomic_DNA"/>
</dbReference>
<dbReference type="Pfam" id="PF00013">
    <property type="entry name" value="KH_1"/>
    <property type="match status" value="1"/>
</dbReference>
<dbReference type="AlphaFoldDB" id="A0A934I4M1"/>
<dbReference type="GO" id="GO:0016787">
    <property type="term" value="F:hydrolase activity"/>
    <property type="evidence" value="ECO:0007669"/>
    <property type="project" value="UniProtKB-KW"/>
</dbReference>
<dbReference type="RefSeq" id="WP_198734067.1">
    <property type="nucleotide sequence ID" value="NZ_JAEINH010000008.1"/>
</dbReference>
<dbReference type="InterPro" id="IPR004088">
    <property type="entry name" value="KH_dom_type_1"/>
</dbReference>
<reference evidence="9" key="1">
    <citation type="submission" date="2020-12" db="EMBL/GenBank/DDBJ databases">
        <title>Sanguibacter suaedae sp. nov., isolated from Suaeda aralocaspica.</title>
        <authorList>
            <person name="Ma Q."/>
        </authorList>
    </citation>
    <scope>NUCLEOTIDE SEQUENCE</scope>
    <source>
        <strain evidence="9">YZGR15</strain>
    </source>
</reference>
<dbReference type="SUPFAM" id="SSF54791">
    <property type="entry name" value="Eukaryotic type KH-domain (KH-domain type I)"/>
    <property type="match status" value="1"/>
</dbReference>
<dbReference type="InterPro" id="IPR006674">
    <property type="entry name" value="HD_domain"/>
</dbReference>
<dbReference type="Pfam" id="PF01966">
    <property type="entry name" value="HD"/>
    <property type="match status" value="1"/>
</dbReference>
<evidence type="ECO:0000256" key="2">
    <source>
        <dbReference type="ARBA" id="ARBA00022759"/>
    </source>
</evidence>
<dbReference type="InterPro" id="IPR003607">
    <property type="entry name" value="HD/PDEase_dom"/>
</dbReference>
<dbReference type="SUPFAM" id="SSF109604">
    <property type="entry name" value="HD-domain/PDEase-like"/>
    <property type="match status" value="1"/>
</dbReference>
<dbReference type="CDD" id="cd00077">
    <property type="entry name" value="HDc"/>
    <property type="match status" value="1"/>
</dbReference>
<evidence type="ECO:0000256" key="4">
    <source>
        <dbReference type="ARBA" id="ARBA00022884"/>
    </source>
</evidence>
<dbReference type="GO" id="GO:0005886">
    <property type="term" value="C:plasma membrane"/>
    <property type="evidence" value="ECO:0007669"/>
    <property type="project" value="UniProtKB-UniRule"/>
</dbReference>
<dbReference type="SMART" id="SM00471">
    <property type="entry name" value="HDc"/>
    <property type="match status" value="1"/>
</dbReference>
<comment type="function">
    <text evidence="5">Endoribonuclease that initiates mRNA decay.</text>
</comment>
<dbReference type="SMART" id="SM00322">
    <property type="entry name" value="KH"/>
    <property type="match status" value="1"/>
</dbReference>
<evidence type="ECO:0000313" key="10">
    <source>
        <dbReference type="Proteomes" id="UP000602087"/>
    </source>
</evidence>
<gene>
    <name evidence="5 9" type="primary">rny</name>
    <name evidence="9" type="ORF">JAV76_10825</name>
</gene>
<dbReference type="PROSITE" id="PS51831">
    <property type="entry name" value="HD"/>
    <property type="match status" value="1"/>
</dbReference>